<evidence type="ECO:0000256" key="2">
    <source>
        <dbReference type="ARBA" id="ARBA00007261"/>
    </source>
</evidence>
<accession>W2C7G5</accession>
<dbReference type="InterPro" id="IPR007863">
    <property type="entry name" value="Peptidase_M16_C"/>
</dbReference>
<feature type="domain" description="Peptidase M16 C-terminal" evidence="5">
    <location>
        <begin position="175"/>
        <end position="343"/>
    </location>
</feature>
<dbReference type="GO" id="GO:0046872">
    <property type="term" value="F:metal ion binding"/>
    <property type="evidence" value="ECO:0007669"/>
    <property type="project" value="InterPro"/>
</dbReference>
<dbReference type="InterPro" id="IPR011765">
    <property type="entry name" value="Pept_M16_N"/>
</dbReference>
<dbReference type="GO" id="GO:0004222">
    <property type="term" value="F:metalloendopeptidase activity"/>
    <property type="evidence" value="ECO:0007669"/>
    <property type="project" value="InterPro"/>
</dbReference>
<feature type="domain" description="Peptidase M16 N-terminal" evidence="4">
    <location>
        <begin position="24"/>
        <end position="161"/>
    </location>
</feature>
<dbReference type="GO" id="GO:0006508">
    <property type="term" value="P:proteolysis"/>
    <property type="evidence" value="ECO:0007669"/>
    <property type="project" value="UniProtKB-KW"/>
</dbReference>
<dbReference type="InterPro" id="IPR050361">
    <property type="entry name" value="MPP/UQCRC_Complex"/>
</dbReference>
<dbReference type="EMBL" id="AYUF01000255">
    <property type="protein sequence ID" value="ETK02983.1"/>
    <property type="molecule type" value="Genomic_DNA"/>
</dbReference>
<dbReference type="PANTHER" id="PTHR11851">
    <property type="entry name" value="METALLOPROTEASE"/>
    <property type="match status" value="1"/>
</dbReference>
<dbReference type="PATRIC" id="fig|1411148.3.peg.66"/>
<dbReference type="Pfam" id="PF00675">
    <property type="entry name" value="Peptidase_M16"/>
    <property type="match status" value="1"/>
</dbReference>
<dbReference type="PROSITE" id="PS00143">
    <property type="entry name" value="INSULINASE"/>
    <property type="match status" value="1"/>
</dbReference>
<evidence type="ECO:0000256" key="1">
    <source>
        <dbReference type="ARBA" id="ARBA00001947"/>
    </source>
</evidence>
<name>W2C7G5_9BACT</name>
<sequence>MREEITLTHTLPNGLRMVHLPTDSEVAYCGLAVDAGTRDEAPDESGLAHFVEHMLFKGTLRRRAWHILNRMEAVGGDLDAYTTKEETFLYSVFPAPHFERAVELIADLAAHAQFPAAEIEKEREVILDEIRSYEDAPAELIFDEYESMLFDGHPLGRPILGNKRALRRFDTLRGRSFMERYYTAANMVFFSMGATAFQRIVRMAERHFADLPAVGIPHQRTSPAEVSPRESVSRKRTHQSHVILGARACDLFDTRHAPLYLLNNILGGPGMNSRLNVALRERRGLVYGVESNLTCYTDAGLCTIYFGTDPRNRKQALDLVRAELARLRERPLSPTQLAAAKKQAIGQLRVAGDNREGLFLTLGKSFLRFGRCDTPAETARRIEEVTADEILAVANEFLAPDRLSCLVYE</sequence>
<dbReference type="InterPro" id="IPR011249">
    <property type="entry name" value="Metalloenz_LuxS/M16"/>
</dbReference>
<evidence type="ECO:0000256" key="3">
    <source>
        <dbReference type="RuleBase" id="RU004447"/>
    </source>
</evidence>
<comment type="caution">
    <text evidence="6">The sequence shown here is derived from an EMBL/GenBank/DDBJ whole genome shotgun (WGS) entry which is preliminary data.</text>
</comment>
<evidence type="ECO:0000259" key="4">
    <source>
        <dbReference type="Pfam" id="PF00675"/>
    </source>
</evidence>
<organism evidence="6 7">
    <name type="scientific">Tannerella sp. oral taxon BU063 isolate Cell 2</name>
    <dbReference type="NCBI Taxonomy" id="1411148"/>
    <lineage>
        <taxon>Bacteria</taxon>
        <taxon>Pseudomonadati</taxon>
        <taxon>Bacteroidota</taxon>
        <taxon>Bacteroidia</taxon>
        <taxon>Bacteroidales</taxon>
        <taxon>Tannerellaceae</taxon>
        <taxon>Tannerella</taxon>
    </lineage>
</organism>
<dbReference type="SUPFAM" id="SSF63411">
    <property type="entry name" value="LuxS/MPP-like metallohydrolase"/>
    <property type="match status" value="2"/>
</dbReference>
<protein>
    <submittedName>
        <fullName evidence="6">Zinc protease</fullName>
    </submittedName>
</protein>
<dbReference type="AlphaFoldDB" id="W2C7G5"/>
<dbReference type="Proteomes" id="UP000018837">
    <property type="component" value="Unassembled WGS sequence"/>
</dbReference>
<dbReference type="Pfam" id="PF05193">
    <property type="entry name" value="Peptidase_M16_C"/>
    <property type="match status" value="1"/>
</dbReference>
<dbReference type="Gene3D" id="3.30.830.10">
    <property type="entry name" value="Metalloenzyme, LuxS/M16 peptidase-like"/>
    <property type="match status" value="2"/>
</dbReference>
<evidence type="ECO:0000313" key="7">
    <source>
        <dbReference type="Proteomes" id="UP000018837"/>
    </source>
</evidence>
<dbReference type="InterPro" id="IPR001431">
    <property type="entry name" value="Pept_M16_Zn_BS"/>
</dbReference>
<comment type="cofactor">
    <cofactor evidence="1">
        <name>Zn(2+)</name>
        <dbReference type="ChEBI" id="CHEBI:29105"/>
    </cofactor>
</comment>
<proteinExistence type="inferred from homology"/>
<comment type="similarity">
    <text evidence="2 3">Belongs to the peptidase M16 family.</text>
</comment>
<keyword evidence="6" id="KW-0378">Hydrolase</keyword>
<gene>
    <name evidence="6" type="ORF">N425_01295</name>
</gene>
<dbReference type="PANTHER" id="PTHR11851:SF49">
    <property type="entry name" value="MITOCHONDRIAL-PROCESSING PEPTIDASE SUBUNIT ALPHA"/>
    <property type="match status" value="1"/>
</dbReference>
<reference evidence="6 7" key="1">
    <citation type="submission" date="2013-11" db="EMBL/GenBank/DDBJ databases">
        <title>Single cell genomics of uncultured Tannerella BU063 (oral taxon 286).</title>
        <authorList>
            <person name="Beall C.J."/>
            <person name="Campbell A.G."/>
            <person name="Griffen A.L."/>
            <person name="Podar M."/>
            <person name="Leys E.J."/>
        </authorList>
    </citation>
    <scope>NUCLEOTIDE SEQUENCE [LARGE SCALE GENOMIC DNA]</scope>
    <source>
        <strain evidence="6">Cell 2</strain>
    </source>
</reference>
<keyword evidence="6" id="KW-0645">Protease</keyword>
<evidence type="ECO:0000313" key="6">
    <source>
        <dbReference type="EMBL" id="ETK02983.1"/>
    </source>
</evidence>
<evidence type="ECO:0000259" key="5">
    <source>
        <dbReference type="Pfam" id="PF05193"/>
    </source>
</evidence>